<dbReference type="SUPFAM" id="SSF52210">
    <property type="entry name" value="Succinyl-CoA synthetase domains"/>
    <property type="match status" value="1"/>
</dbReference>
<evidence type="ECO:0000313" key="11">
    <source>
        <dbReference type="Proteomes" id="UP000007967"/>
    </source>
</evidence>
<evidence type="ECO:0000259" key="9">
    <source>
        <dbReference type="PROSITE" id="PS50975"/>
    </source>
</evidence>
<comment type="catalytic activity">
    <reaction evidence="8">
        <text>succinate + ATP + CoA = succinyl-CoA + ADP + phosphate</text>
        <dbReference type="Rhea" id="RHEA:17661"/>
        <dbReference type="ChEBI" id="CHEBI:30031"/>
        <dbReference type="ChEBI" id="CHEBI:30616"/>
        <dbReference type="ChEBI" id="CHEBI:43474"/>
        <dbReference type="ChEBI" id="CHEBI:57287"/>
        <dbReference type="ChEBI" id="CHEBI:57292"/>
        <dbReference type="ChEBI" id="CHEBI:456216"/>
        <dbReference type="EC" id="6.2.1.5"/>
    </reaction>
</comment>
<accession>D2PS96</accession>
<sequence>MDLLEYQAKELFARHGVPVTLGRVIENAADAAAAAEALGGRVVVKAQVKTGGRGKAGGVKLAADPAEATERARDILGMDIKGHTVRRVLLAPAAAIAEEYYLSFLVDRANRDYLCIASTEGGVEIEEVAHSNPDAIAKVSIDPAVGVDDAKAAEIVAAAGLPAGAVDVVRRLWAVFVAEDASLVEVNPLVKLADGSLEALDGKVTLDENAAYRHPDHAAFEDKAAADPLEAAAQAKGLNYVKLDGSVGIIGNGAGLVMSTLDVVAYAGEAHGGVKPANFLDIGGGASAEVMANGLGIILGDTQVKSVFVNVFGGITACDAVSNGIVQALEQLGKQANKPLVVRLDGNNVDEGRKILSRANHPLVTVVDTMDGAADRAAELAAQA</sequence>
<dbReference type="eggNOG" id="COG0045">
    <property type="taxonomic scope" value="Bacteria"/>
</dbReference>
<dbReference type="InterPro" id="IPR005809">
    <property type="entry name" value="Succ_CoA_ligase-like_bsu"/>
</dbReference>
<comment type="pathway">
    <text evidence="8">Carbohydrate metabolism; tricarboxylic acid cycle; succinate from succinyl-CoA (ligase route): step 1/1.</text>
</comment>
<dbReference type="InterPro" id="IPR017866">
    <property type="entry name" value="Succ-CoA_synthase_bsu_CS"/>
</dbReference>
<dbReference type="EMBL" id="CP001736">
    <property type="protein sequence ID" value="ADB31220.1"/>
    <property type="molecule type" value="Genomic_DNA"/>
</dbReference>
<evidence type="ECO:0000256" key="2">
    <source>
        <dbReference type="ARBA" id="ARBA00022532"/>
    </source>
</evidence>
<keyword evidence="2 8" id="KW-0816">Tricarboxylic acid cycle</keyword>
<dbReference type="InterPro" id="IPR013650">
    <property type="entry name" value="ATP-grasp_succ-CoA_synth-type"/>
</dbReference>
<comment type="function">
    <text evidence="8">Succinyl-CoA synthetase functions in the citric acid cycle (TCA), coupling the hydrolysis of succinyl-CoA to the synthesis of either ATP or GTP and thus represents the only step of substrate-level phosphorylation in the TCA. The beta subunit provides nucleotide specificity of the enzyme and binds the substrate succinate, while the binding sites for coenzyme A and phosphate are found in the alpha subunit.</text>
</comment>
<comment type="similarity">
    <text evidence="1 8">Belongs to the succinate/malate CoA ligase beta subunit family.</text>
</comment>
<keyword evidence="3 8" id="KW-0436">Ligase</keyword>
<dbReference type="Gene3D" id="3.30.1490.20">
    <property type="entry name" value="ATP-grasp fold, A domain"/>
    <property type="match status" value="1"/>
</dbReference>
<keyword evidence="6 8" id="KW-0067">ATP-binding</keyword>
<dbReference type="Pfam" id="PF08442">
    <property type="entry name" value="ATP-grasp_2"/>
    <property type="match status" value="1"/>
</dbReference>
<keyword evidence="11" id="KW-1185">Reference proteome</keyword>
<evidence type="ECO:0000313" key="10">
    <source>
        <dbReference type="EMBL" id="ADB31220.1"/>
    </source>
</evidence>
<feature type="binding site" evidence="8">
    <location>
        <position position="45"/>
    </location>
    <ligand>
        <name>ATP</name>
        <dbReference type="ChEBI" id="CHEBI:30616"/>
    </ligand>
</feature>
<evidence type="ECO:0000256" key="6">
    <source>
        <dbReference type="ARBA" id="ARBA00022840"/>
    </source>
</evidence>
<comment type="catalytic activity">
    <reaction evidence="8">
        <text>GTP + succinate + CoA = succinyl-CoA + GDP + phosphate</text>
        <dbReference type="Rhea" id="RHEA:22120"/>
        <dbReference type="ChEBI" id="CHEBI:30031"/>
        <dbReference type="ChEBI" id="CHEBI:37565"/>
        <dbReference type="ChEBI" id="CHEBI:43474"/>
        <dbReference type="ChEBI" id="CHEBI:57287"/>
        <dbReference type="ChEBI" id="CHEBI:57292"/>
        <dbReference type="ChEBI" id="CHEBI:58189"/>
    </reaction>
</comment>
<dbReference type="GO" id="GO:0006099">
    <property type="term" value="P:tricarboxylic acid cycle"/>
    <property type="evidence" value="ECO:0007669"/>
    <property type="project" value="UniProtKB-UniRule"/>
</dbReference>
<dbReference type="HAMAP" id="MF_00558">
    <property type="entry name" value="Succ_CoA_beta"/>
    <property type="match status" value="1"/>
</dbReference>
<dbReference type="AlphaFoldDB" id="D2PS96"/>
<dbReference type="FunFam" id="3.30.1490.20:FF:000014">
    <property type="entry name" value="Succinate--CoA ligase [ADP-forming] subunit beta"/>
    <property type="match status" value="1"/>
</dbReference>
<feature type="binding site" evidence="8">
    <location>
        <begin position="314"/>
        <end position="316"/>
    </location>
    <ligand>
        <name>substrate</name>
        <note>ligand shared with subunit alpha</note>
    </ligand>
</feature>
<dbReference type="HOGENOM" id="CLU_037430_4_0_11"/>
<dbReference type="RefSeq" id="WP_012919776.1">
    <property type="nucleotide sequence ID" value="NC_013729.1"/>
</dbReference>
<name>D2PS96_KRIFD</name>
<dbReference type="PROSITE" id="PS01217">
    <property type="entry name" value="SUCCINYL_COA_LIG_3"/>
    <property type="match status" value="1"/>
</dbReference>
<dbReference type="Gene3D" id="3.40.50.261">
    <property type="entry name" value="Succinyl-CoA synthetase domains"/>
    <property type="match status" value="1"/>
</dbReference>
<comment type="subunit">
    <text evidence="8">Heterotetramer of two alpha and two beta subunits.</text>
</comment>
<dbReference type="GO" id="GO:0000287">
    <property type="term" value="F:magnesium ion binding"/>
    <property type="evidence" value="ECO:0007669"/>
    <property type="project" value="UniProtKB-UniRule"/>
</dbReference>
<dbReference type="PIRSF" id="PIRSF001554">
    <property type="entry name" value="SucCS_beta"/>
    <property type="match status" value="1"/>
</dbReference>
<dbReference type="Gene3D" id="3.30.470.20">
    <property type="entry name" value="ATP-grasp fold, B domain"/>
    <property type="match status" value="1"/>
</dbReference>
<dbReference type="FunFam" id="3.40.50.261:FF:000007">
    <property type="entry name" value="Succinate--CoA ligase [ADP-forming] subunit beta"/>
    <property type="match status" value="1"/>
</dbReference>
<dbReference type="Proteomes" id="UP000007967">
    <property type="component" value="Chromosome"/>
</dbReference>
<keyword evidence="7 8" id="KW-0460">Magnesium</keyword>
<comment type="cofactor">
    <cofactor evidence="8">
        <name>Mg(2+)</name>
        <dbReference type="ChEBI" id="CHEBI:18420"/>
    </cofactor>
    <text evidence="8">Binds 1 Mg(2+) ion per subunit.</text>
</comment>
<dbReference type="NCBIfam" id="TIGR01016">
    <property type="entry name" value="sucCoAbeta"/>
    <property type="match status" value="1"/>
</dbReference>
<keyword evidence="4 8" id="KW-0479">Metal-binding</keyword>
<dbReference type="KEGG" id="kfl:Kfla_2138"/>
<dbReference type="GO" id="GO:0006104">
    <property type="term" value="P:succinyl-CoA metabolic process"/>
    <property type="evidence" value="ECO:0007669"/>
    <property type="project" value="TreeGrafter"/>
</dbReference>
<comment type="caution">
    <text evidence="8">Lacks conserved residue(s) required for the propagation of feature annotation.</text>
</comment>
<evidence type="ECO:0000256" key="3">
    <source>
        <dbReference type="ARBA" id="ARBA00022598"/>
    </source>
</evidence>
<organism evidence="10 11">
    <name type="scientific">Kribbella flavida (strain DSM 17836 / JCM 10339 / NBRC 14399)</name>
    <dbReference type="NCBI Taxonomy" id="479435"/>
    <lineage>
        <taxon>Bacteria</taxon>
        <taxon>Bacillati</taxon>
        <taxon>Actinomycetota</taxon>
        <taxon>Actinomycetes</taxon>
        <taxon>Propionibacteriales</taxon>
        <taxon>Kribbellaceae</taxon>
        <taxon>Kribbella</taxon>
    </lineage>
</organism>
<gene>
    <name evidence="8" type="primary">sucC</name>
    <name evidence="10" type="ordered locus">Kfla_2138</name>
</gene>
<evidence type="ECO:0000256" key="7">
    <source>
        <dbReference type="ARBA" id="ARBA00022842"/>
    </source>
</evidence>
<feature type="binding site" evidence="8">
    <location>
        <position position="94"/>
    </location>
    <ligand>
        <name>ATP</name>
        <dbReference type="ChEBI" id="CHEBI:30616"/>
    </ligand>
</feature>
<dbReference type="OrthoDB" id="9802602at2"/>
<dbReference type="PANTHER" id="PTHR11815">
    <property type="entry name" value="SUCCINYL-COA SYNTHETASE BETA CHAIN"/>
    <property type="match status" value="1"/>
</dbReference>
<dbReference type="InterPro" id="IPR011761">
    <property type="entry name" value="ATP-grasp"/>
</dbReference>
<feature type="binding site" evidence="8">
    <location>
        <position position="252"/>
    </location>
    <ligand>
        <name>substrate</name>
        <note>ligand shared with subunit alpha</note>
    </ligand>
</feature>
<dbReference type="EC" id="6.2.1.5" evidence="8"/>
<evidence type="ECO:0000256" key="5">
    <source>
        <dbReference type="ARBA" id="ARBA00022741"/>
    </source>
</evidence>
<dbReference type="UniPathway" id="UPA00223">
    <property type="reaction ID" value="UER00999"/>
</dbReference>
<proteinExistence type="inferred from homology"/>
<dbReference type="InterPro" id="IPR016102">
    <property type="entry name" value="Succinyl-CoA_synth-like"/>
</dbReference>
<dbReference type="GO" id="GO:0005524">
    <property type="term" value="F:ATP binding"/>
    <property type="evidence" value="ECO:0007669"/>
    <property type="project" value="UniProtKB-UniRule"/>
</dbReference>
<feature type="binding site" evidence="8">
    <location>
        <position position="201"/>
    </location>
    <ligand>
        <name>Mg(2+)</name>
        <dbReference type="ChEBI" id="CHEBI:18420"/>
    </ligand>
</feature>
<dbReference type="GO" id="GO:0004775">
    <property type="term" value="F:succinate-CoA ligase (ADP-forming) activity"/>
    <property type="evidence" value="ECO:0007669"/>
    <property type="project" value="UniProtKB-UniRule"/>
</dbReference>
<dbReference type="FunFam" id="3.30.470.20:FF:000002">
    <property type="entry name" value="Succinate--CoA ligase [ADP-forming] subunit beta"/>
    <property type="match status" value="1"/>
</dbReference>
<reference evidence="11" key="1">
    <citation type="submission" date="2009-09" db="EMBL/GenBank/DDBJ databases">
        <title>The complete genome of Kribbella flavida DSM 17836.</title>
        <authorList>
            <consortium name="US DOE Joint Genome Institute (JGI-PGF)"/>
            <person name="Lucas S."/>
            <person name="Copeland A."/>
            <person name="Lapidus A."/>
            <person name="Glavina del Rio T."/>
            <person name="Dalin E."/>
            <person name="Tice H."/>
            <person name="Bruce D."/>
            <person name="Goodwin L."/>
            <person name="Pitluck S."/>
            <person name="Kyrpides N."/>
            <person name="Mavromatis K."/>
            <person name="Ivanova N."/>
            <person name="Saunders E."/>
            <person name="Brettin T."/>
            <person name="Detter J.C."/>
            <person name="Han C."/>
            <person name="Larimer F."/>
            <person name="Land M."/>
            <person name="Hauser L."/>
            <person name="Markowitz V."/>
            <person name="Cheng J.-F."/>
            <person name="Hugenholtz P."/>
            <person name="Woyke T."/>
            <person name="Wu D."/>
            <person name="Pukall R."/>
            <person name="Klenk H.-P."/>
            <person name="Eisen J.A."/>
        </authorList>
    </citation>
    <scope>NUCLEOTIDE SEQUENCE [LARGE SCALE GENOMIC DNA]</scope>
    <source>
        <strain evidence="11">DSM 17836 / JCM 10339 / NBRC 14399</strain>
    </source>
</reference>
<protein>
    <recommendedName>
        <fullName evidence="8">Succinate--CoA ligase [ADP-forming] subunit beta</fullName>
        <ecNumber evidence="8">6.2.1.5</ecNumber>
    </recommendedName>
    <alternativeName>
        <fullName evidence="8">Succinyl-CoA synthetase subunit beta</fullName>
        <shortName evidence="8">SCS-beta</shortName>
    </alternativeName>
</protein>
<feature type="domain" description="ATP-grasp" evidence="9">
    <location>
        <begin position="9"/>
        <end position="215"/>
    </location>
</feature>
<dbReference type="InterPro" id="IPR013815">
    <property type="entry name" value="ATP_grasp_subdomain_1"/>
</dbReference>
<reference evidence="10 11" key="2">
    <citation type="journal article" date="2010" name="Stand. Genomic Sci.">
        <title>Complete genome sequence of Kribbella flavida type strain (IFO 14399).</title>
        <authorList>
            <person name="Pukall R."/>
            <person name="Lapidus A."/>
            <person name="Glavina Del Rio T."/>
            <person name="Copeland A."/>
            <person name="Tice H."/>
            <person name="Cheng J.-F."/>
            <person name="Lucas S."/>
            <person name="Chen F."/>
            <person name="Nolan M."/>
            <person name="LaButti K."/>
            <person name="Pati A."/>
            <person name="Ivanova N."/>
            <person name="Mavrommatis K."/>
            <person name="Mikhailova N."/>
            <person name="Pitluck S."/>
            <person name="Bruce D."/>
            <person name="Goodwin L."/>
            <person name="Land M."/>
            <person name="Hauser L."/>
            <person name="Chang Y.-J."/>
            <person name="Jeffries C.D."/>
            <person name="Chen A."/>
            <person name="Palaniappan K."/>
            <person name="Chain P."/>
            <person name="Rohde M."/>
            <person name="Goeker M."/>
            <person name="Bristow J."/>
            <person name="Eisen J.A."/>
            <person name="Markowitz V."/>
            <person name="Hugenholtz P."/>
            <person name="Kyrpides N.C."/>
            <person name="Klenk H.-P."/>
            <person name="Brettin T."/>
        </authorList>
    </citation>
    <scope>NUCLEOTIDE SEQUENCE [LARGE SCALE GENOMIC DNA]</scope>
    <source>
        <strain evidence="11">DSM 17836 / JCM 10339 / NBRC 14399</strain>
    </source>
</reference>
<dbReference type="NCBIfam" id="NF001913">
    <property type="entry name" value="PRK00696.1"/>
    <property type="match status" value="1"/>
</dbReference>
<dbReference type="PANTHER" id="PTHR11815:SF10">
    <property type="entry name" value="SUCCINATE--COA LIGASE [GDP-FORMING] SUBUNIT BETA, MITOCHONDRIAL"/>
    <property type="match status" value="1"/>
</dbReference>
<dbReference type="PROSITE" id="PS50975">
    <property type="entry name" value="ATP_GRASP"/>
    <property type="match status" value="1"/>
</dbReference>
<feature type="binding site" evidence="8">
    <location>
        <position position="99"/>
    </location>
    <ligand>
        <name>ATP</name>
        <dbReference type="ChEBI" id="CHEBI:30616"/>
    </ligand>
</feature>
<evidence type="ECO:0000256" key="1">
    <source>
        <dbReference type="ARBA" id="ARBA00009182"/>
    </source>
</evidence>
<keyword evidence="5 8" id="KW-0547">Nucleotide-binding</keyword>
<dbReference type="SUPFAM" id="SSF56059">
    <property type="entry name" value="Glutathione synthetase ATP-binding domain-like"/>
    <property type="match status" value="1"/>
</dbReference>
<dbReference type="Pfam" id="PF00549">
    <property type="entry name" value="Ligase_CoA"/>
    <property type="match status" value="1"/>
</dbReference>
<dbReference type="InterPro" id="IPR005811">
    <property type="entry name" value="SUCC_ACL_C"/>
</dbReference>
<dbReference type="GO" id="GO:0005829">
    <property type="term" value="C:cytosol"/>
    <property type="evidence" value="ECO:0007669"/>
    <property type="project" value="TreeGrafter"/>
</dbReference>
<dbReference type="GO" id="GO:0004776">
    <property type="term" value="F:succinate-CoA ligase (GDP-forming) activity"/>
    <property type="evidence" value="ECO:0007669"/>
    <property type="project" value="RHEA"/>
</dbReference>
<feature type="binding site" evidence="8">
    <location>
        <position position="187"/>
    </location>
    <ligand>
        <name>Mg(2+)</name>
        <dbReference type="ChEBI" id="CHEBI:18420"/>
    </ligand>
</feature>
<dbReference type="STRING" id="479435.Kfla_2138"/>
<dbReference type="GO" id="GO:0042709">
    <property type="term" value="C:succinate-CoA ligase complex"/>
    <property type="evidence" value="ECO:0007669"/>
    <property type="project" value="TreeGrafter"/>
</dbReference>
<evidence type="ECO:0000256" key="8">
    <source>
        <dbReference type="HAMAP-Rule" id="MF_00558"/>
    </source>
</evidence>
<evidence type="ECO:0000256" key="4">
    <source>
        <dbReference type="ARBA" id="ARBA00022723"/>
    </source>
</evidence>
<feature type="binding site" evidence="8">
    <location>
        <begin position="52"/>
        <end position="54"/>
    </location>
    <ligand>
        <name>ATP</name>
        <dbReference type="ChEBI" id="CHEBI:30616"/>
    </ligand>
</feature>